<name>A0A8X6P7K9_NEPPI</name>
<comment type="caution">
    <text evidence="1">The sequence shown here is derived from an EMBL/GenBank/DDBJ whole genome shotgun (WGS) entry which is preliminary data.</text>
</comment>
<dbReference type="EMBL" id="BMAW01113115">
    <property type="protein sequence ID" value="GFT55739.1"/>
    <property type="molecule type" value="Genomic_DNA"/>
</dbReference>
<protein>
    <submittedName>
        <fullName evidence="1">Uncharacterized protein</fullName>
    </submittedName>
</protein>
<evidence type="ECO:0000313" key="1">
    <source>
        <dbReference type="EMBL" id="GFT55739.1"/>
    </source>
</evidence>
<evidence type="ECO:0000313" key="2">
    <source>
        <dbReference type="Proteomes" id="UP000887013"/>
    </source>
</evidence>
<sequence length="81" mass="9282">MLMFINVLTSSGAISRQQTDEDLALVVVKAPPLISRSKKNILSQNFYSVRRVISEFNGLGSRRSFQIRRKTCPPPNSQWDW</sequence>
<proteinExistence type="predicted"/>
<accession>A0A8X6P7K9</accession>
<dbReference type="Proteomes" id="UP000887013">
    <property type="component" value="Unassembled WGS sequence"/>
</dbReference>
<keyword evidence="2" id="KW-1185">Reference proteome</keyword>
<gene>
    <name evidence="1" type="ORF">NPIL_50591</name>
</gene>
<organism evidence="1 2">
    <name type="scientific">Nephila pilipes</name>
    <name type="common">Giant wood spider</name>
    <name type="synonym">Nephila maculata</name>
    <dbReference type="NCBI Taxonomy" id="299642"/>
    <lineage>
        <taxon>Eukaryota</taxon>
        <taxon>Metazoa</taxon>
        <taxon>Ecdysozoa</taxon>
        <taxon>Arthropoda</taxon>
        <taxon>Chelicerata</taxon>
        <taxon>Arachnida</taxon>
        <taxon>Araneae</taxon>
        <taxon>Araneomorphae</taxon>
        <taxon>Entelegynae</taxon>
        <taxon>Araneoidea</taxon>
        <taxon>Nephilidae</taxon>
        <taxon>Nephila</taxon>
    </lineage>
</organism>
<reference evidence="1" key="1">
    <citation type="submission" date="2020-08" db="EMBL/GenBank/DDBJ databases">
        <title>Multicomponent nature underlies the extraordinary mechanical properties of spider dragline silk.</title>
        <authorList>
            <person name="Kono N."/>
            <person name="Nakamura H."/>
            <person name="Mori M."/>
            <person name="Yoshida Y."/>
            <person name="Ohtoshi R."/>
            <person name="Malay A.D."/>
            <person name="Moran D.A.P."/>
            <person name="Tomita M."/>
            <person name="Numata K."/>
            <person name="Arakawa K."/>
        </authorList>
    </citation>
    <scope>NUCLEOTIDE SEQUENCE</scope>
</reference>
<dbReference type="AlphaFoldDB" id="A0A8X6P7K9"/>